<reference evidence="1" key="2">
    <citation type="submission" date="2024-01" db="EMBL/GenBank/DDBJ databases">
        <title>Long-read genome sequencing of X. campestris pv. papavericola.</title>
        <authorList>
            <person name="Hussain R.M.F."/>
            <person name="Greer S."/>
            <person name="Harrison J."/>
            <person name="Grant M."/>
            <person name="Vicente J."/>
            <person name="Studholme D.J."/>
        </authorList>
    </citation>
    <scope>NUCLEOTIDE SEQUENCE</scope>
    <source>
        <strain evidence="1">NCPPB 2970</strain>
    </source>
</reference>
<comment type="caution">
    <text evidence="1">The sequence shown here is derived from an EMBL/GenBank/DDBJ whole genome shotgun (WGS) entry which is preliminary data.</text>
</comment>
<dbReference type="Proteomes" id="UP001297361">
    <property type="component" value="Unassembled WGS sequence"/>
</dbReference>
<gene>
    <name evidence="1" type="ORF">LLE72_018760</name>
</gene>
<evidence type="ECO:0000313" key="1">
    <source>
        <dbReference type="EMBL" id="MEC3889734.1"/>
    </source>
</evidence>
<dbReference type="EMBL" id="JAJFNJ020000003">
    <property type="protein sequence ID" value="MEC3889734.1"/>
    <property type="molecule type" value="Genomic_DNA"/>
</dbReference>
<proteinExistence type="predicted"/>
<evidence type="ECO:0000313" key="2">
    <source>
        <dbReference type="Proteomes" id="UP001297361"/>
    </source>
</evidence>
<dbReference type="RefSeq" id="WP_228419607.1">
    <property type="nucleotide sequence ID" value="NZ_JAJFNJ020000003.1"/>
</dbReference>
<dbReference type="AlphaFoldDB" id="A0AAJ2X729"/>
<name>A0AAJ2X729_XANCA</name>
<reference evidence="1" key="1">
    <citation type="submission" date="2021-10" db="EMBL/GenBank/DDBJ databases">
        <authorList>
            <person name="Hussein R."/>
            <person name="Harrison J."/>
            <person name="Studholme D.J."/>
            <person name="Vicente J."/>
            <person name="Grant M."/>
        </authorList>
    </citation>
    <scope>NUCLEOTIDE SEQUENCE</scope>
    <source>
        <strain evidence="1">NCPPB 2970</strain>
    </source>
</reference>
<sequence length="354" mass="38616">MPVSATPPKSEIALSSTPLRARVQPAHAESLSAFSGPNQRAQVHQLSEREWALVERAFNALPALHRQILQRRLARLSFVDAPWSPGTALTREYDGADGKPLFDITVRGDVLETSLSDFLTGKDARLFTADASGYRLQLDAGALPALEYLLLHEATHVVDRTLKITADGGPFREMWADYRSLAAPLDRGPLAHSVYRRKPSRPLSEAPALYGALAESSFVSLYSTASAGEDFAELVAWRELSRRADVTLTVWIRDSSGDVVARVDPLASPQVRARMDKANAILMEVAQPPCSESSCTIRKQASAAHLKPCLATRECSQTFRNGITLEATHCTIDGAAAFGNQADGTELLLRKRSR</sequence>
<accession>A0AAJ2X729</accession>
<organism evidence="1 2">
    <name type="scientific">Xanthomonas campestris pv. papavericola</name>
    <dbReference type="NCBI Taxonomy" id="487881"/>
    <lineage>
        <taxon>Bacteria</taxon>
        <taxon>Pseudomonadati</taxon>
        <taxon>Pseudomonadota</taxon>
        <taxon>Gammaproteobacteria</taxon>
        <taxon>Lysobacterales</taxon>
        <taxon>Lysobacteraceae</taxon>
        <taxon>Xanthomonas</taxon>
    </lineage>
</organism>
<protein>
    <submittedName>
        <fullName evidence="1">Uncharacterized protein</fullName>
    </submittedName>
</protein>